<dbReference type="Proteomes" id="UP000053937">
    <property type="component" value="Unassembled WGS sequence"/>
</dbReference>
<evidence type="ECO:0000313" key="2">
    <source>
        <dbReference type="Proteomes" id="UP000053937"/>
    </source>
</evidence>
<dbReference type="AlphaFoldDB" id="A0A101JKS1"/>
<name>A0A101JKS1_CHLLI</name>
<gene>
    <name evidence="1" type="ORF">ASB62_05570</name>
</gene>
<keyword evidence="2" id="KW-1185">Reference proteome</keyword>
<sequence length="335" mass="38645">MLMNSGPNIHILWNFVAGPWGGGNQFLKALKDKFSSNGIYSDKPDNADIILFNSHQHLDKALKLKQQFPDKIFIHRIDGPISLARGEIGKKTDRNIFLCNRIIADGTIFQSHWSMVQSHNIGLRKKTHEICIINAPDPNIFYAKTYTEKKNNDRIIKLIATSWSSNERKGFDIYHYLDEHLDHKRYSFTFIGNPDKPFTNIRSIPPLPSDRLADALRDHDIFISASKMESCSNSFLEAMHCGLPALARNNTSHPEVLGNNGLLFEGSIDILHKIDQLSSHLDLYRRNLTIIPIEEIAHKYLDFFRCIMRARDNGFYFSRRLYIPEAIFTQFRLKN</sequence>
<dbReference type="EMBL" id="LMBR01000132">
    <property type="protein sequence ID" value="KUL28710.1"/>
    <property type="molecule type" value="Genomic_DNA"/>
</dbReference>
<evidence type="ECO:0000313" key="1">
    <source>
        <dbReference type="EMBL" id="KUL28710.1"/>
    </source>
</evidence>
<dbReference type="Gene3D" id="3.40.50.2000">
    <property type="entry name" value="Glycogen Phosphorylase B"/>
    <property type="match status" value="1"/>
</dbReference>
<dbReference type="RefSeq" id="WP_059138977.1">
    <property type="nucleotide sequence ID" value="NZ_LMBR01000132.1"/>
</dbReference>
<proteinExistence type="predicted"/>
<dbReference type="SUPFAM" id="SSF53756">
    <property type="entry name" value="UDP-Glycosyltransferase/glycogen phosphorylase"/>
    <property type="match status" value="1"/>
</dbReference>
<comment type="caution">
    <text evidence="1">The sequence shown here is derived from an EMBL/GenBank/DDBJ whole genome shotgun (WGS) entry which is preliminary data.</text>
</comment>
<reference evidence="1 2" key="1">
    <citation type="submission" date="2015-10" db="EMBL/GenBank/DDBJ databases">
        <title>Draft Genome Sequence of Chlorobium limicola strain Frasassi Growing under Artificial Lighting in the Frasassi Cave System.</title>
        <authorList>
            <person name="Mansor M."/>
            <person name="Macalady J."/>
        </authorList>
    </citation>
    <scope>NUCLEOTIDE SEQUENCE [LARGE SCALE GENOMIC DNA]</scope>
    <source>
        <strain evidence="1 2">Frasassi</strain>
    </source>
</reference>
<dbReference type="OrthoDB" id="5509989at2"/>
<accession>A0A101JKS1</accession>
<evidence type="ECO:0008006" key="3">
    <source>
        <dbReference type="Google" id="ProtNLM"/>
    </source>
</evidence>
<protein>
    <recommendedName>
        <fullName evidence="3">Glycosyl transferase family 1 domain-containing protein</fullName>
    </recommendedName>
</protein>
<organism evidence="1 2">
    <name type="scientific">Chlorobium limicola</name>
    <dbReference type="NCBI Taxonomy" id="1092"/>
    <lineage>
        <taxon>Bacteria</taxon>
        <taxon>Pseudomonadati</taxon>
        <taxon>Chlorobiota</taxon>
        <taxon>Chlorobiia</taxon>
        <taxon>Chlorobiales</taxon>
        <taxon>Chlorobiaceae</taxon>
        <taxon>Chlorobium/Pelodictyon group</taxon>
        <taxon>Chlorobium</taxon>
    </lineage>
</organism>
<dbReference type="Pfam" id="PF13692">
    <property type="entry name" value="Glyco_trans_1_4"/>
    <property type="match status" value="1"/>
</dbReference>